<dbReference type="PROSITE" id="PS51819">
    <property type="entry name" value="VOC"/>
    <property type="match status" value="1"/>
</dbReference>
<dbReference type="InterPro" id="IPR037523">
    <property type="entry name" value="VOC_core"/>
</dbReference>
<dbReference type="Proteomes" id="UP000218767">
    <property type="component" value="Unassembled WGS sequence"/>
</dbReference>
<dbReference type="InterPro" id="IPR004360">
    <property type="entry name" value="Glyas_Fos-R_dOase_dom"/>
</dbReference>
<feature type="domain" description="VOC" evidence="1">
    <location>
        <begin position="1"/>
        <end position="126"/>
    </location>
</feature>
<dbReference type="AlphaFoldDB" id="A0A2A4X7C3"/>
<proteinExistence type="predicted"/>
<evidence type="ECO:0000259" key="1">
    <source>
        <dbReference type="PROSITE" id="PS51819"/>
    </source>
</evidence>
<dbReference type="Gene3D" id="3.10.180.10">
    <property type="entry name" value="2,3-Dihydroxybiphenyl 1,2-Dioxygenase, domain 1"/>
    <property type="match status" value="1"/>
</dbReference>
<name>A0A2A4X7C3_9GAMM</name>
<dbReference type="EMBL" id="NVUL01000030">
    <property type="protein sequence ID" value="PCI78572.1"/>
    <property type="molecule type" value="Genomic_DNA"/>
</dbReference>
<reference evidence="3" key="1">
    <citation type="submission" date="2017-08" db="EMBL/GenBank/DDBJ databases">
        <title>A dynamic microbial community with high functional redundancy inhabits the cold, oxic subseafloor aquifer.</title>
        <authorList>
            <person name="Tully B.J."/>
            <person name="Wheat C.G."/>
            <person name="Glazer B.T."/>
            <person name="Huber J.A."/>
        </authorList>
    </citation>
    <scope>NUCLEOTIDE SEQUENCE [LARGE SCALE GENOMIC DNA]</scope>
</reference>
<evidence type="ECO:0000313" key="2">
    <source>
        <dbReference type="EMBL" id="PCI78572.1"/>
    </source>
</evidence>
<organism evidence="2 3">
    <name type="scientific">SAR86 cluster bacterium</name>
    <dbReference type="NCBI Taxonomy" id="2030880"/>
    <lineage>
        <taxon>Bacteria</taxon>
        <taxon>Pseudomonadati</taxon>
        <taxon>Pseudomonadota</taxon>
        <taxon>Gammaproteobacteria</taxon>
        <taxon>SAR86 cluster</taxon>
    </lineage>
</organism>
<evidence type="ECO:0000313" key="3">
    <source>
        <dbReference type="Proteomes" id="UP000218767"/>
    </source>
</evidence>
<comment type="caution">
    <text evidence="2">The sequence shown here is derived from an EMBL/GenBank/DDBJ whole genome shotgun (WGS) entry which is preliminary data.</text>
</comment>
<dbReference type="SUPFAM" id="SSF54593">
    <property type="entry name" value="Glyoxalase/Bleomycin resistance protein/Dihydroxybiphenyl dioxygenase"/>
    <property type="match status" value="1"/>
</dbReference>
<sequence>MDIKTASIFVEDQSKALAFYTDILGFRKINDIDLGEYRWLTVTSDGSGETELLLEPNAHPAAKAFQAAIYADGIPATLFHSDELQQEYERLVAKGVSFKDQPTESGGVWIAIFDDSCGNWIQLVQE</sequence>
<gene>
    <name evidence="2" type="ORF">COB20_06535</name>
</gene>
<dbReference type="PANTHER" id="PTHR36437">
    <property type="entry name" value="GLYOXALASE/BLEOMYCIN RESISTANCE PROTEIN/DIOXYGENASE"/>
    <property type="match status" value="1"/>
</dbReference>
<dbReference type="PANTHER" id="PTHR36437:SF2">
    <property type="entry name" value="GLYOXALASE_BLEOMYCIN RESISTANCE PROTEIN_DIOXYGENASE"/>
    <property type="match status" value="1"/>
</dbReference>
<protein>
    <submittedName>
        <fullName evidence="2">Glyoxalase</fullName>
    </submittedName>
</protein>
<dbReference type="Pfam" id="PF00903">
    <property type="entry name" value="Glyoxalase"/>
    <property type="match status" value="1"/>
</dbReference>
<accession>A0A2A4X7C3</accession>
<dbReference type="InterPro" id="IPR029068">
    <property type="entry name" value="Glyas_Bleomycin-R_OHBP_Dase"/>
</dbReference>
<dbReference type="CDD" id="cd07263">
    <property type="entry name" value="VOC_like"/>
    <property type="match status" value="1"/>
</dbReference>